<keyword evidence="8" id="KW-0804">Transcription</keyword>
<dbReference type="Pfam" id="PF04552">
    <property type="entry name" value="Sigma54_DBD"/>
    <property type="match status" value="1"/>
</dbReference>
<dbReference type="PRINTS" id="PR00045">
    <property type="entry name" value="SIGMA54FCT"/>
</dbReference>
<comment type="similarity">
    <text evidence="1">Belongs to the sigma-54 factor family.</text>
</comment>
<dbReference type="GO" id="GO:0016779">
    <property type="term" value="F:nucleotidyltransferase activity"/>
    <property type="evidence" value="ECO:0007669"/>
    <property type="project" value="UniProtKB-KW"/>
</dbReference>
<dbReference type="InterPro" id="IPR007634">
    <property type="entry name" value="RNA_pol_sigma_54_DNA-bd"/>
</dbReference>
<dbReference type="GO" id="GO:0016987">
    <property type="term" value="F:sigma factor activity"/>
    <property type="evidence" value="ECO:0007669"/>
    <property type="project" value="UniProtKB-KW"/>
</dbReference>
<name>A0A2N8HDX8_9BACT</name>
<dbReference type="PROSITE" id="PS50044">
    <property type="entry name" value="SIGMA54_3"/>
    <property type="match status" value="1"/>
</dbReference>
<feature type="domain" description="RNA polymerase sigma factor 54 DNA-binding" evidence="10">
    <location>
        <begin position="298"/>
        <end position="463"/>
    </location>
</feature>
<evidence type="ECO:0000256" key="1">
    <source>
        <dbReference type="ARBA" id="ARBA00008798"/>
    </source>
</evidence>
<dbReference type="GO" id="GO:0003677">
    <property type="term" value="F:DNA binding"/>
    <property type="evidence" value="ECO:0007669"/>
    <property type="project" value="UniProtKB-KW"/>
</dbReference>
<dbReference type="EMBL" id="PJKA01000010">
    <property type="protein sequence ID" value="PNC18155.1"/>
    <property type="molecule type" value="Genomic_DNA"/>
</dbReference>
<sequence length="465" mass="51761">MSEVSLQHGMARQMAASQSMQAGMQILQASALELKQLLRHALETNPMLEELPDASPEALEDGPDGDGWNEREDGWNEFTAEGRPSAEAAARRDFMYESIVAPESLKTHLTAQAQHSALTGRARDALFLLIDALDDRGFLTESPQELEERECFSMRDMQEALAVLRGMDPPGVGAADLRDSLLIQLEQRGLKRSLAFRLVRRCWRELAAHKYEEAARLLDVEPEAVAEALEVIRSLTPDPGCAYAPGGNPHLLPDVIVEEGPSGVLDVVLTSEYLPRLSMNERYMELMAESSGSRELRQYLRKAFREGQELLRALDMRQETVLRLARTIVWRQEDFFRFGPSRLKAMGMEEVAEEMGVHVSTVSRACRDKYLLCKWGMKELRSFFSAGVPAEGDVSSGGTGAEAMASGAVQELMRRLIAEEDSSKPLSDARLAAALQEKGVNIARRTVAKYREQMKILPASLRRGI</sequence>
<dbReference type="Pfam" id="PF04963">
    <property type="entry name" value="Sigma54_CBD"/>
    <property type="match status" value="1"/>
</dbReference>
<dbReference type="OrthoDB" id="9814402at2"/>
<dbReference type="InterPro" id="IPR000394">
    <property type="entry name" value="RNA_pol_sigma_54"/>
</dbReference>
<protein>
    <submittedName>
        <fullName evidence="12">RNA polymerase sigma-54 factor</fullName>
    </submittedName>
</protein>
<evidence type="ECO:0000259" key="11">
    <source>
        <dbReference type="Pfam" id="PF04963"/>
    </source>
</evidence>
<keyword evidence="3" id="KW-0808">Transferase</keyword>
<dbReference type="PROSITE" id="PS00718">
    <property type="entry name" value="SIGMA54_2"/>
    <property type="match status" value="1"/>
</dbReference>
<dbReference type="InterPro" id="IPR007046">
    <property type="entry name" value="RNA_pol_sigma_54_core-bd"/>
</dbReference>
<dbReference type="InterPro" id="IPR038709">
    <property type="entry name" value="RpoN_core-bd_sf"/>
</dbReference>
<organism evidence="12 13">
    <name type="scientific">Akkermansia muciniphila</name>
    <dbReference type="NCBI Taxonomy" id="239935"/>
    <lineage>
        <taxon>Bacteria</taxon>
        <taxon>Pseudomonadati</taxon>
        <taxon>Verrucomicrobiota</taxon>
        <taxon>Verrucomicrobiia</taxon>
        <taxon>Verrucomicrobiales</taxon>
        <taxon>Akkermansiaceae</taxon>
        <taxon>Akkermansia</taxon>
    </lineage>
</organism>
<dbReference type="RefSeq" id="WP_102713502.1">
    <property type="nucleotide sequence ID" value="NZ_PJKA01000010.1"/>
</dbReference>
<proteinExistence type="inferred from homology"/>
<evidence type="ECO:0000256" key="4">
    <source>
        <dbReference type="ARBA" id="ARBA00022695"/>
    </source>
</evidence>
<dbReference type="PANTHER" id="PTHR32248">
    <property type="entry name" value="RNA POLYMERASE SIGMA-54 FACTOR"/>
    <property type="match status" value="1"/>
</dbReference>
<dbReference type="Gene3D" id="1.10.10.1330">
    <property type="entry name" value="RNA polymerase sigma-54 factor, core-binding domain"/>
    <property type="match status" value="1"/>
</dbReference>
<feature type="domain" description="RNA polymerase sigma factor 54 core-binding" evidence="11">
    <location>
        <begin position="99"/>
        <end position="283"/>
    </location>
</feature>
<evidence type="ECO:0000256" key="5">
    <source>
        <dbReference type="ARBA" id="ARBA00023015"/>
    </source>
</evidence>
<evidence type="ECO:0000256" key="6">
    <source>
        <dbReference type="ARBA" id="ARBA00023082"/>
    </source>
</evidence>
<keyword evidence="7" id="KW-0238">DNA-binding</keyword>
<accession>A0A2N8HDX8</accession>
<gene>
    <name evidence="12" type="primary">rpoN</name>
    <name evidence="12" type="ORF">CXU22_05835</name>
</gene>
<evidence type="ECO:0000256" key="2">
    <source>
        <dbReference type="ARBA" id="ARBA00022478"/>
    </source>
</evidence>
<evidence type="ECO:0000256" key="7">
    <source>
        <dbReference type="ARBA" id="ARBA00023125"/>
    </source>
</evidence>
<keyword evidence="6" id="KW-0731">Sigma factor</keyword>
<dbReference type="GO" id="GO:0000428">
    <property type="term" value="C:DNA-directed RNA polymerase complex"/>
    <property type="evidence" value="ECO:0007669"/>
    <property type="project" value="UniProtKB-KW"/>
</dbReference>
<evidence type="ECO:0000256" key="9">
    <source>
        <dbReference type="SAM" id="MobiDB-lite"/>
    </source>
</evidence>
<evidence type="ECO:0000313" key="12">
    <source>
        <dbReference type="EMBL" id="PNC18155.1"/>
    </source>
</evidence>
<evidence type="ECO:0000256" key="8">
    <source>
        <dbReference type="ARBA" id="ARBA00023163"/>
    </source>
</evidence>
<feature type="region of interest" description="Disordered" evidence="9">
    <location>
        <begin position="48"/>
        <end position="74"/>
    </location>
</feature>
<keyword evidence="2" id="KW-0240">DNA-directed RNA polymerase</keyword>
<comment type="caution">
    <text evidence="12">The sequence shown here is derived from an EMBL/GenBank/DDBJ whole genome shotgun (WGS) entry which is preliminary data.</text>
</comment>
<dbReference type="GO" id="GO:0006352">
    <property type="term" value="P:DNA-templated transcription initiation"/>
    <property type="evidence" value="ECO:0007669"/>
    <property type="project" value="InterPro"/>
</dbReference>
<dbReference type="PANTHER" id="PTHR32248:SF4">
    <property type="entry name" value="RNA POLYMERASE SIGMA-54 FACTOR"/>
    <property type="match status" value="1"/>
</dbReference>
<keyword evidence="4" id="KW-0548">Nucleotidyltransferase</keyword>
<dbReference type="PIRSF" id="PIRSF000774">
    <property type="entry name" value="RpoN"/>
    <property type="match status" value="1"/>
</dbReference>
<dbReference type="GO" id="GO:0001216">
    <property type="term" value="F:DNA-binding transcription activator activity"/>
    <property type="evidence" value="ECO:0007669"/>
    <property type="project" value="InterPro"/>
</dbReference>
<dbReference type="NCBIfam" id="TIGR02395">
    <property type="entry name" value="rpoN_sigma"/>
    <property type="match status" value="1"/>
</dbReference>
<keyword evidence="5" id="KW-0805">Transcription regulation</keyword>
<dbReference type="Proteomes" id="UP000236000">
    <property type="component" value="Unassembled WGS sequence"/>
</dbReference>
<evidence type="ECO:0000259" key="10">
    <source>
        <dbReference type="Pfam" id="PF04552"/>
    </source>
</evidence>
<dbReference type="AlphaFoldDB" id="A0A2N8HDX8"/>
<dbReference type="Gene3D" id="1.10.10.60">
    <property type="entry name" value="Homeodomain-like"/>
    <property type="match status" value="1"/>
</dbReference>
<dbReference type="Pfam" id="PF00309">
    <property type="entry name" value="Sigma54_AID"/>
    <property type="match status" value="1"/>
</dbReference>
<evidence type="ECO:0000313" key="13">
    <source>
        <dbReference type="Proteomes" id="UP000236000"/>
    </source>
</evidence>
<evidence type="ECO:0000256" key="3">
    <source>
        <dbReference type="ARBA" id="ARBA00022679"/>
    </source>
</evidence>
<reference evidence="12 13" key="1">
    <citation type="journal article" date="2017" name="BMC Genomics">
        <title>Genome sequencing of 39 Akkermansia muciniphila isolates reveals its population structure, genomic and functional diverisity, and global distribution in mammalian gut microbiotas.</title>
        <authorList>
            <person name="Guo X."/>
            <person name="Li S."/>
            <person name="Zhang J."/>
            <person name="Wu F."/>
            <person name="Li X."/>
            <person name="Wu D."/>
            <person name="Zhang M."/>
            <person name="Ou Z."/>
            <person name="Jie Z."/>
            <person name="Yan Q."/>
            <person name="Li P."/>
            <person name="Yi J."/>
            <person name="Peng Y."/>
        </authorList>
    </citation>
    <scope>NUCLEOTIDE SEQUENCE [LARGE SCALE GENOMIC DNA]</scope>
    <source>
        <strain evidence="12 13">GP24</strain>
    </source>
</reference>